<protein>
    <submittedName>
        <fullName evidence="2">Uncharacterized protein</fullName>
    </submittedName>
</protein>
<evidence type="ECO:0000256" key="1">
    <source>
        <dbReference type="SAM" id="MobiDB-lite"/>
    </source>
</evidence>
<dbReference type="EMBL" id="OZ035828">
    <property type="protein sequence ID" value="CAL1608533.1"/>
    <property type="molecule type" value="Genomic_DNA"/>
</dbReference>
<feature type="region of interest" description="Disordered" evidence="1">
    <location>
        <begin position="1"/>
        <end position="46"/>
    </location>
</feature>
<evidence type="ECO:0000313" key="3">
    <source>
        <dbReference type="Proteomes" id="UP001497482"/>
    </source>
</evidence>
<dbReference type="Proteomes" id="UP001497482">
    <property type="component" value="Chromosome 6"/>
</dbReference>
<dbReference type="AlphaFoldDB" id="A0AAV2M582"/>
<organism evidence="2 3">
    <name type="scientific">Knipowitschia caucasica</name>
    <name type="common">Caucasian dwarf goby</name>
    <name type="synonym">Pomatoschistus caucasicus</name>
    <dbReference type="NCBI Taxonomy" id="637954"/>
    <lineage>
        <taxon>Eukaryota</taxon>
        <taxon>Metazoa</taxon>
        <taxon>Chordata</taxon>
        <taxon>Craniata</taxon>
        <taxon>Vertebrata</taxon>
        <taxon>Euteleostomi</taxon>
        <taxon>Actinopterygii</taxon>
        <taxon>Neopterygii</taxon>
        <taxon>Teleostei</taxon>
        <taxon>Neoteleostei</taxon>
        <taxon>Acanthomorphata</taxon>
        <taxon>Gobiaria</taxon>
        <taxon>Gobiiformes</taxon>
        <taxon>Gobioidei</taxon>
        <taxon>Gobiidae</taxon>
        <taxon>Gobiinae</taxon>
        <taxon>Knipowitschia</taxon>
    </lineage>
</organism>
<reference evidence="2 3" key="1">
    <citation type="submission" date="2024-04" db="EMBL/GenBank/DDBJ databases">
        <authorList>
            <person name="Waldvogel A.-M."/>
            <person name="Schoenle A."/>
        </authorList>
    </citation>
    <scope>NUCLEOTIDE SEQUENCE [LARGE SCALE GENOMIC DNA]</scope>
</reference>
<evidence type="ECO:0000313" key="2">
    <source>
        <dbReference type="EMBL" id="CAL1608533.1"/>
    </source>
</evidence>
<name>A0AAV2M582_KNICA</name>
<keyword evidence="3" id="KW-1185">Reference proteome</keyword>
<gene>
    <name evidence="2" type="ORF">KC01_LOCUS35446</name>
</gene>
<feature type="compositionally biased region" description="Pro residues" evidence="1">
    <location>
        <begin position="29"/>
        <end position="46"/>
    </location>
</feature>
<proteinExistence type="predicted"/>
<accession>A0AAV2M582</accession>
<sequence>MRGDDSPHPPRNPSPLTHARNPSLIPVTPYAPRPCSPPKPKPTPPLPLRVFTFATWMSGLSSDSSGQGIPGRVLGGRGSWRWCRCSVFCGRQVQCAGRTGVMRP</sequence>